<keyword evidence="1" id="KW-1133">Transmembrane helix</keyword>
<proteinExistence type="predicted"/>
<keyword evidence="1" id="KW-0472">Membrane</keyword>
<evidence type="ECO:0000256" key="1">
    <source>
        <dbReference type="SAM" id="Phobius"/>
    </source>
</evidence>
<dbReference type="OrthoDB" id="1750577at2"/>
<evidence type="ECO:0000313" key="4">
    <source>
        <dbReference type="Proteomes" id="UP000252415"/>
    </source>
</evidence>
<dbReference type="PANTHER" id="PTHR34473">
    <property type="entry name" value="UPF0699 TRANSMEMBRANE PROTEIN YDBS"/>
    <property type="match status" value="1"/>
</dbReference>
<comment type="caution">
    <text evidence="3">The sequence shown here is derived from an EMBL/GenBank/DDBJ whole genome shotgun (WGS) entry which is preliminary data.</text>
</comment>
<name>A0A368VR78_9BACL</name>
<dbReference type="Pfam" id="PF03703">
    <property type="entry name" value="bPH_2"/>
    <property type="match status" value="1"/>
</dbReference>
<evidence type="ECO:0000259" key="2">
    <source>
        <dbReference type="Pfam" id="PF03703"/>
    </source>
</evidence>
<feature type="domain" description="YdbS-like PH" evidence="2">
    <location>
        <begin position="72"/>
        <end position="148"/>
    </location>
</feature>
<dbReference type="RefSeq" id="WP_114381724.1">
    <property type="nucleotide sequence ID" value="NZ_QPJD01000012.1"/>
</dbReference>
<dbReference type="PANTHER" id="PTHR34473:SF2">
    <property type="entry name" value="UPF0699 TRANSMEMBRANE PROTEIN YDBT"/>
    <property type="match status" value="1"/>
</dbReference>
<accession>A0A368VR78</accession>
<dbReference type="EMBL" id="QPJD01000012">
    <property type="protein sequence ID" value="RCW44153.1"/>
    <property type="molecule type" value="Genomic_DNA"/>
</dbReference>
<dbReference type="InterPro" id="IPR005182">
    <property type="entry name" value="YdbS-like_PH"/>
</dbReference>
<feature type="transmembrane region" description="Helical" evidence="1">
    <location>
        <begin position="47"/>
        <end position="67"/>
    </location>
</feature>
<protein>
    <recommendedName>
        <fullName evidence="2">YdbS-like PH domain-containing protein</fullName>
    </recommendedName>
</protein>
<reference evidence="3 4" key="1">
    <citation type="submission" date="2018-07" db="EMBL/GenBank/DDBJ databases">
        <title>Genomic Encyclopedia of Type Strains, Phase III (KMG-III): the genomes of soil and plant-associated and newly described type strains.</title>
        <authorList>
            <person name="Whitman W."/>
        </authorList>
    </citation>
    <scope>NUCLEOTIDE SEQUENCE [LARGE SCALE GENOMIC DNA]</scope>
    <source>
        <strain evidence="3 4">CECT 7506</strain>
    </source>
</reference>
<organism evidence="3 4">
    <name type="scientific">Paenibacillus prosopidis</name>
    <dbReference type="NCBI Taxonomy" id="630520"/>
    <lineage>
        <taxon>Bacteria</taxon>
        <taxon>Bacillati</taxon>
        <taxon>Bacillota</taxon>
        <taxon>Bacilli</taxon>
        <taxon>Bacillales</taxon>
        <taxon>Paenibacillaceae</taxon>
        <taxon>Paenibacillus</taxon>
    </lineage>
</organism>
<dbReference type="Proteomes" id="UP000252415">
    <property type="component" value="Unassembled WGS sequence"/>
</dbReference>
<keyword evidence="1" id="KW-0812">Transmembrane</keyword>
<sequence length="159" mass="18622">MDRQLTKRLHRDYIKVYRISDLISHGIFLIFIIAYFIFAAWKDWTLVPGWIALSIFCITFILFTWIIPHMKYARFQYELFDDELEIQSGLIFMSNVLVPMVRVQHVELESGPLMRKFDLASVSIVTAATTHRISGLKQSEAQQLKRRIGILAKVDDQDE</sequence>
<keyword evidence="4" id="KW-1185">Reference proteome</keyword>
<evidence type="ECO:0000313" key="3">
    <source>
        <dbReference type="EMBL" id="RCW44153.1"/>
    </source>
</evidence>
<dbReference type="AlphaFoldDB" id="A0A368VR78"/>
<gene>
    <name evidence="3" type="ORF">DFP97_11216</name>
</gene>
<feature type="transmembrane region" description="Helical" evidence="1">
    <location>
        <begin position="21"/>
        <end position="41"/>
    </location>
</feature>